<name>A0ABQ0MMS1_9BACT</name>
<dbReference type="EMBL" id="BDQG01000001">
    <property type="protein sequence ID" value="GAW67501.1"/>
    <property type="molecule type" value="Genomic_DNA"/>
</dbReference>
<gene>
    <name evidence="1" type="ORF">GPEL0_01r3356</name>
</gene>
<dbReference type="Proteomes" id="UP000194153">
    <property type="component" value="Unassembled WGS sequence"/>
</dbReference>
<accession>A0ABQ0MMS1</accession>
<evidence type="ECO:0000313" key="2">
    <source>
        <dbReference type="Proteomes" id="UP000194153"/>
    </source>
</evidence>
<evidence type="ECO:0000313" key="1">
    <source>
        <dbReference type="EMBL" id="GAW67501.1"/>
    </source>
</evidence>
<organism evidence="1 2">
    <name type="scientific">Geoanaerobacter pelophilus</name>
    <dbReference type="NCBI Taxonomy" id="60036"/>
    <lineage>
        <taxon>Bacteria</taxon>
        <taxon>Pseudomonadati</taxon>
        <taxon>Thermodesulfobacteriota</taxon>
        <taxon>Desulfuromonadia</taxon>
        <taxon>Geobacterales</taxon>
        <taxon>Geobacteraceae</taxon>
        <taxon>Geoanaerobacter</taxon>
    </lineage>
</organism>
<proteinExistence type="predicted"/>
<protein>
    <submittedName>
        <fullName evidence="1">Uncharacterized protein</fullName>
    </submittedName>
</protein>
<reference evidence="2" key="1">
    <citation type="submission" date="2017-05" db="EMBL/GenBank/DDBJ databases">
        <title>Draft genome sequence of Geobacter pelophilus, a iron(III)-reducing bacteria.</title>
        <authorList>
            <person name="Aoyagi T."/>
            <person name="Koike H."/>
            <person name="Morita T."/>
            <person name="Sato Y."/>
            <person name="Habe H."/>
            <person name="Hori T."/>
        </authorList>
    </citation>
    <scope>NUCLEOTIDE SEQUENCE [LARGE SCALE GENOMIC DNA]</scope>
    <source>
        <strain evidence="2">Drf2</strain>
    </source>
</reference>
<comment type="caution">
    <text evidence="1">The sequence shown here is derived from an EMBL/GenBank/DDBJ whole genome shotgun (WGS) entry which is preliminary data.</text>
</comment>
<sequence length="55" mass="6053">MAYPPTTVISTTMTANAMPSLTLSFMPEKFILLSFWACRGQVHLLLHLSPPCEGT</sequence>
<keyword evidence="2" id="KW-1185">Reference proteome</keyword>